<gene>
    <name evidence="1" type="ORF">BSTOLATCC_MIC44570</name>
</gene>
<sequence>MCESCQLLLQNLYILVAICFSSEAFPLAGFSNSIIQTFFSSDIWSKIPVFVSKYLMKKNFNQMTKEITISVPFAG</sequence>
<accession>A0AAU9JS88</accession>
<keyword evidence="2" id="KW-1185">Reference proteome</keyword>
<organism evidence="1 2">
    <name type="scientific">Blepharisma stoltei</name>
    <dbReference type="NCBI Taxonomy" id="1481888"/>
    <lineage>
        <taxon>Eukaryota</taxon>
        <taxon>Sar</taxon>
        <taxon>Alveolata</taxon>
        <taxon>Ciliophora</taxon>
        <taxon>Postciliodesmatophora</taxon>
        <taxon>Heterotrichea</taxon>
        <taxon>Heterotrichida</taxon>
        <taxon>Blepharismidae</taxon>
        <taxon>Blepharisma</taxon>
    </lineage>
</organism>
<dbReference type="EMBL" id="CAJZBQ010000044">
    <property type="protein sequence ID" value="CAG9327950.1"/>
    <property type="molecule type" value="Genomic_DNA"/>
</dbReference>
<name>A0AAU9JS88_9CILI</name>
<comment type="caution">
    <text evidence="1">The sequence shown here is derived from an EMBL/GenBank/DDBJ whole genome shotgun (WGS) entry which is preliminary data.</text>
</comment>
<evidence type="ECO:0000313" key="1">
    <source>
        <dbReference type="EMBL" id="CAG9327950.1"/>
    </source>
</evidence>
<protein>
    <recommendedName>
        <fullName evidence="3">Secreted protein</fullName>
    </recommendedName>
</protein>
<proteinExistence type="predicted"/>
<reference evidence="1" key="1">
    <citation type="submission" date="2021-09" db="EMBL/GenBank/DDBJ databases">
        <authorList>
            <consortium name="AG Swart"/>
            <person name="Singh M."/>
            <person name="Singh A."/>
            <person name="Seah K."/>
            <person name="Emmerich C."/>
        </authorList>
    </citation>
    <scope>NUCLEOTIDE SEQUENCE</scope>
    <source>
        <strain evidence="1">ATCC30299</strain>
    </source>
</reference>
<evidence type="ECO:0000313" key="2">
    <source>
        <dbReference type="Proteomes" id="UP001162131"/>
    </source>
</evidence>
<dbReference type="AlphaFoldDB" id="A0AAU9JS88"/>
<dbReference type="Proteomes" id="UP001162131">
    <property type="component" value="Unassembled WGS sequence"/>
</dbReference>
<evidence type="ECO:0008006" key="3">
    <source>
        <dbReference type="Google" id="ProtNLM"/>
    </source>
</evidence>